<dbReference type="PANTHER" id="PTHR34308:SF1">
    <property type="entry name" value="COBALAMIN BIOSYNTHESIS PROTEIN CBIB"/>
    <property type="match status" value="1"/>
</dbReference>
<evidence type="ECO:0000256" key="9">
    <source>
        <dbReference type="SAM" id="Phobius"/>
    </source>
</evidence>
<protein>
    <submittedName>
        <fullName evidence="10">Cobalamin biosynthesis protein CbiB</fullName>
    </submittedName>
</protein>
<feature type="transmembrane region" description="Helical" evidence="9">
    <location>
        <begin position="297"/>
        <end position="317"/>
    </location>
</feature>
<dbReference type="PATRIC" id="fig|28229.4.peg.679"/>
<dbReference type="Proteomes" id="UP000029843">
    <property type="component" value="Unassembled WGS sequence"/>
</dbReference>
<dbReference type="PANTHER" id="PTHR34308">
    <property type="entry name" value="COBALAMIN BIOSYNTHESIS PROTEIN CBIB"/>
    <property type="match status" value="1"/>
</dbReference>
<dbReference type="AlphaFoldDB" id="A0A099KX83"/>
<evidence type="ECO:0000256" key="5">
    <source>
        <dbReference type="ARBA" id="ARBA00022573"/>
    </source>
</evidence>
<comment type="pathway">
    <text evidence="2">Cofactor biosynthesis; adenosylcobalamin biosynthesis.</text>
</comment>
<dbReference type="GO" id="GO:0048472">
    <property type="term" value="F:threonine-phosphate decarboxylase activity"/>
    <property type="evidence" value="ECO:0007669"/>
    <property type="project" value="InterPro"/>
</dbReference>
<dbReference type="EMBL" id="JQED01000005">
    <property type="protein sequence ID" value="KGJ94482.1"/>
    <property type="molecule type" value="Genomic_DNA"/>
</dbReference>
<evidence type="ECO:0000256" key="2">
    <source>
        <dbReference type="ARBA" id="ARBA00004953"/>
    </source>
</evidence>
<feature type="transmembrane region" description="Helical" evidence="9">
    <location>
        <begin position="161"/>
        <end position="182"/>
    </location>
</feature>
<feature type="transmembrane region" description="Helical" evidence="9">
    <location>
        <begin position="62"/>
        <end position="83"/>
    </location>
</feature>
<keyword evidence="6 9" id="KW-0812">Transmembrane</keyword>
<evidence type="ECO:0000256" key="3">
    <source>
        <dbReference type="ARBA" id="ARBA00006263"/>
    </source>
</evidence>
<gene>
    <name evidence="10" type="ORF">ND2E_1671</name>
</gene>
<evidence type="ECO:0000256" key="4">
    <source>
        <dbReference type="ARBA" id="ARBA00022475"/>
    </source>
</evidence>
<dbReference type="UniPathway" id="UPA00148"/>
<evidence type="ECO:0000313" key="11">
    <source>
        <dbReference type="Proteomes" id="UP000029843"/>
    </source>
</evidence>
<comment type="similarity">
    <text evidence="3">Belongs to the CobD/CbiB family.</text>
</comment>
<keyword evidence="7 9" id="KW-1133">Transmembrane helix</keyword>
<sequence>MTVLTELTPFSYHVLILVIVLLIKSLVSHFIAHEPLRFFQFYCVQLAHKVNNSKNSAQHQTIAGLLALLITLVPIVIILWLFADFVAVDYVWQGLLLYLALGSLNLGQINVGIAQALVAKQNYLAKQTLKPLLLRETEQLSQVGLSKAAIEMQILRSLQQIYVVSFLFLIFGPLTALSYRLMLEMHYCWNTKLQQYKDFGFYSQLFTQLIQWLPSRLMAVLILLSSLGQGSLLFWRLTRDHIFKLNNDFYIAAHAFTLAVRLGGVAMYQGEKLRKAAFNDLGKQPEPRDIIKANRKVSFCIISSLILLVLLALIWQLTMQS</sequence>
<dbReference type="GO" id="GO:0005886">
    <property type="term" value="C:plasma membrane"/>
    <property type="evidence" value="ECO:0007669"/>
    <property type="project" value="UniProtKB-SubCell"/>
</dbReference>
<keyword evidence="5" id="KW-0169">Cobalamin biosynthesis</keyword>
<dbReference type="Pfam" id="PF03186">
    <property type="entry name" value="CobD_Cbib"/>
    <property type="match status" value="1"/>
</dbReference>
<evidence type="ECO:0000256" key="8">
    <source>
        <dbReference type="ARBA" id="ARBA00023136"/>
    </source>
</evidence>
<reference evidence="10 11" key="1">
    <citation type="submission" date="2014-08" db="EMBL/GenBank/DDBJ databases">
        <title>Genomic and Phenotypic Diversity of Colwellia psychrerythraea strains from Disparate Marine Basins.</title>
        <authorList>
            <person name="Techtmann S.M."/>
            <person name="Stelling S.C."/>
            <person name="Utturkar S.M."/>
            <person name="Alshibli N."/>
            <person name="Harris A."/>
            <person name="Brown S.D."/>
            <person name="Hazen T.C."/>
        </authorList>
    </citation>
    <scope>NUCLEOTIDE SEQUENCE [LARGE SCALE GENOMIC DNA]</scope>
    <source>
        <strain evidence="10 11">ND2E</strain>
    </source>
</reference>
<dbReference type="GO" id="GO:0009236">
    <property type="term" value="P:cobalamin biosynthetic process"/>
    <property type="evidence" value="ECO:0007669"/>
    <property type="project" value="UniProtKB-UniPathway"/>
</dbReference>
<feature type="transmembrane region" description="Helical" evidence="9">
    <location>
        <begin position="12"/>
        <end position="32"/>
    </location>
</feature>
<feature type="transmembrane region" description="Helical" evidence="9">
    <location>
        <begin position="217"/>
        <end position="235"/>
    </location>
</feature>
<comment type="subcellular location">
    <subcellularLocation>
        <location evidence="1">Cell membrane</location>
        <topology evidence="1">Multi-pass membrane protein</topology>
    </subcellularLocation>
</comment>
<evidence type="ECO:0000256" key="1">
    <source>
        <dbReference type="ARBA" id="ARBA00004651"/>
    </source>
</evidence>
<evidence type="ECO:0000256" key="7">
    <source>
        <dbReference type="ARBA" id="ARBA00022989"/>
    </source>
</evidence>
<keyword evidence="4" id="KW-1003">Cell membrane</keyword>
<evidence type="ECO:0000256" key="6">
    <source>
        <dbReference type="ARBA" id="ARBA00022692"/>
    </source>
</evidence>
<comment type="caution">
    <text evidence="10">The sequence shown here is derived from an EMBL/GenBank/DDBJ whole genome shotgun (WGS) entry which is preliminary data.</text>
</comment>
<accession>A0A099KX83</accession>
<dbReference type="OrthoDB" id="5586491at2"/>
<dbReference type="RefSeq" id="WP_033092433.1">
    <property type="nucleotide sequence ID" value="NZ_JQED01000005.1"/>
</dbReference>
<name>A0A099KX83_COLPS</name>
<evidence type="ECO:0000313" key="10">
    <source>
        <dbReference type="EMBL" id="KGJ94482.1"/>
    </source>
</evidence>
<dbReference type="InterPro" id="IPR004485">
    <property type="entry name" value="Cobalamin_biosynth_CobD/CbiB"/>
</dbReference>
<organism evidence="10 11">
    <name type="scientific">Colwellia psychrerythraea</name>
    <name type="common">Vibrio psychroerythus</name>
    <dbReference type="NCBI Taxonomy" id="28229"/>
    <lineage>
        <taxon>Bacteria</taxon>
        <taxon>Pseudomonadati</taxon>
        <taxon>Pseudomonadota</taxon>
        <taxon>Gammaproteobacteria</taxon>
        <taxon>Alteromonadales</taxon>
        <taxon>Colwelliaceae</taxon>
        <taxon>Colwellia</taxon>
    </lineage>
</organism>
<feature type="transmembrane region" description="Helical" evidence="9">
    <location>
        <begin position="95"/>
        <end position="118"/>
    </location>
</feature>
<proteinExistence type="inferred from homology"/>
<keyword evidence="8 9" id="KW-0472">Membrane</keyword>